<dbReference type="Proteomes" id="UP000078540">
    <property type="component" value="Unassembled WGS sequence"/>
</dbReference>
<keyword evidence="2" id="KW-0812">Transmembrane</keyword>
<feature type="region of interest" description="Disordered" evidence="1">
    <location>
        <begin position="84"/>
        <end position="107"/>
    </location>
</feature>
<feature type="transmembrane region" description="Helical" evidence="2">
    <location>
        <begin position="137"/>
        <end position="157"/>
    </location>
</feature>
<evidence type="ECO:0000256" key="2">
    <source>
        <dbReference type="SAM" id="Phobius"/>
    </source>
</evidence>
<dbReference type="EMBL" id="KQ976438">
    <property type="protein sequence ID" value="KYM86841.1"/>
    <property type="molecule type" value="Genomic_DNA"/>
</dbReference>
<organism evidence="3 4">
    <name type="scientific">Atta colombica</name>
    <dbReference type="NCBI Taxonomy" id="520822"/>
    <lineage>
        <taxon>Eukaryota</taxon>
        <taxon>Metazoa</taxon>
        <taxon>Ecdysozoa</taxon>
        <taxon>Arthropoda</taxon>
        <taxon>Hexapoda</taxon>
        <taxon>Insecta</taxon>
        <taxon>Pterygota</taxon>
        <taxon>Neoptera</taxon>
        <taxon>Endopterygota</taxon>
        <taxon>Hymenoptera</taxon>
        <taxon>Apocrita</taxon>
        <taxon>Aculeata</taxon>
        <taxon>Formicoidea</taxon>
        <taxon>Formicidae</taxon>
        <taxon>Myrmicinae</taxon>
        <taxon>Atta</taxon>
    </lineage>
</organism>
<keyword evidence="2" id="KW-0472">Membrane</keyword>
<reference evidence="3 4" key="1">
    <citation type="submission" date="2015-09" db="EMBL/GenBank/DDBJ databases">
        <title>Atta colombica WGS genome.</title>
        <authorList>
            <person name="Nygaard S."/>
            <person name="Hu H."/>
            <person name="Boomsma J."/>
            <person name="Zhang G."/>
        </authorList>
    </citation>
    <scope>NUCLEOTIDE SEQUENCE [LARGE SCALE GENOMIC DNA]</scope>
    <source>
        <strain evidence="3">Treedump-2</strain>
        <tissue evidence="3">Whole body</tissue>
    </source>
</reference>
<gene>
    <name evidence="3" type="ORF">ALC53_03764</name>
</gene>
<name>A0A195BM58_9HYME</name>
<evidence type="ECO:0000256" key="1">
    <source>
        <dbReference type="SAM" id="MobiDB-lite"/>
    </source>
</evidence>
<dbReference type="AlphaFoldDB" id="A0A195BM58"/>
<protein>
    <submittedName>
        <fullName evidence="3">Uncharacterized protein</fullName>
    </submittedName>
</protein>
<evidence type="ECO:0000313" key="4">
    <source>
        <dbReference type="Proteomes" id="UP000078540"/>
    </source>
</evidence>
<feature type="compositionally biased region" description="Basic and acidic residues" evidence="1">
    <location>
        <begin position="90"/>
        <end position="106"/>
    </location>
</feature>
<keyword evidence="4" id="KW-1185">Reference proteome</keyword>
<evidence type="ECO:0000313" key="3">
    <source>
        <dbReference type="EMBL" id="KYM86841.1"/>
    </source>
</evidence>
<proteinExistence type="predicted"/>
<keyword evidence="2" id="KW-1133">Transmembrane helix</keyword>
<accession>A0A195BM58</accession>
<sequence length="164" mass="18048">MAARKKGVASIRGHLEEEEERCCIKTALDNDRKARRCLTDRPTDLQLHSCGSAHAASFFLGVRNAPHVKRRLVTLSLSSYLSELTSTDSTDPRDEEVHGETRRGEGEQMSVKVMGEKLADTRSKVSLASSDRLRLDACALFGETAVVAALLSLLRFIPYLSLSS</sequence>